<protein>
    <recommendedName>
        <fullName evidence="4">DNA-binding protein</fullName>
    </recommendedName>
</protein>
<keyword evidence="3" id="KW-1185">Reference proteome</keyword>
<evidence type="ECO:0000256" key="1">
    <source>
        <dbReference type="ARBA" id="ARBA00023125"/>
    </source>
</evidence>
<dbReference type="Proteomes" id="UP000246278">
    <property type="component" value="Unassembled WGS sequence"/>
</dbReference>
<dbReference type="SUPFAM" id="SSF47729">
    <property type="entry name" value="IHF-like DNA-binding proteins"/>
    <property type="match status" value="2"/>
</dbReference>
<dbReference type="RefSeq" id="WP_110022378.1">
    <property type="nucleotide sequence ID" value="NZ_PDNZ01000002.1"/>
</dbReference>
<dbReference type="InterPro" id="IPR010992">
    <property type="entry name" value="IHF-like_DNA-bd_dom_sf"/>
</dbReference>
<accession>A0A317T7N0</accession>
<organism evidence="2 3">
    <name type="scientific">Prosthecochloris marina</name>
    <dbReference type="NCBI Taxonomy" id="2017681"/>
    <lineage>
        <taxon>Bacteria</taxon>
        <taxon>Pseudomonadati</taxon>
        <taxon>Chlorobiota</taxon>
        <taxon>Chlorobiia</taxon>
        <taxon>Chlorobiales</taxon>
        <taxon>Chlorobiaceae</taxon>
        <taxon>Prosthecochloris</taxon>
    </lineage>
</organism>
<sequence length="165" mass="18512">MKHDACIALLEKKLSLDKQRAVELLDAVVAGLVEVLVEKGEISVKGLGYFKVVHIPFSREKQHNVVRAVPPRKKITFLTRPVVDSTIRHIMGSATGLAEADAEVFCRILSGYFRESVAKKQDLLLEGLGSFKEVDGKYRFVPDQVLQEIVNNCFEHLTVFEVPIH</sequence>
<comment type="caution">
    <text evidence="2">The sequence shown here is derived from an EMBL/GenBank/DDBJ whole genome shotgun (WGS) entry which is preliminary data.</text>
</comment>
<reference evidence="3" key="1">
    <citation type="submission" date="2017-10" db="EMBL/GenBank/DDBJ databases">
        <authorList>
            <person name="Gaisin V.A."/>
            <person name="Rysina M.S."/>
            <person name="Grouzdev D.S."/>
        </authorList>
    </citation>
    <scope>NUCLEOTIDE SEQUENCE [LARGE SCALE GENOMIC DNA]</scope>
    <source>
        <strain evidence="3">V1</strain>
    </source>
</reference>
<evidence type="ECO:0000313" key="3">
    <source>
        <dbReference type="Proteomes" id="UP000246278"/>
    </source>
</evidence>
<dbReference type="EMBL" id="PDNZ01000002">
    <property type="protein sequence ID" value="PWW82662.1"/>
    <property type="molecule type" value="Genomic_DNA"/>
</dbReference>
<proteinExistence type="predicted"/>
<evidence type="ECO:0000313" key="2">
    <source>
        <dbReference type="EMBL" id="PWW82662.1"/>
    </source>
</evidence>
<evidence type="ECO:0008006" key="4">
    <source>
        <dbReference type="Google" id="ProtNLM"/>
    </source>
</evidence>
<keyword evidence="1" id="KW-0238">DNA-binding</keyword>
<gene>
    <name evidence="2" type="ORF">CR164_02620</name>
</gene>
<dbReference type="OrthoDB" id="598129at2"/>
<dbReference type="Gene3D" id="4.10.520.10">
    <property type="entry name" value="IHF-like DNA-binding proteins"/>
    <property type="match status" value="1"/>
</dbReference>
<dbReference type="AlphaFoldDB" id="A0A317T7N0"/>
<dbReference type="GO" id="GO:0003677">
    <property type="term" value="F:DNA binding"/>
    <property type="evidence" value="ECO:0007669"/>
    <property type="project" value="UniProtKB-KW"/>
</dbReference>
<name>A0A317T7N0_9CHLB</name>